<sequence length="920" mass="102987">MKTFVYIIIFVCLSFCSAAISQQADSPLVSGDFKNVPVDSFLVQLEQQTHYHFYFDTAQLGAVKINITAASQPLKTVLDKAFANTNIYYAFHKNNVFITKGLQVQTTLPQGFFSGKGDDKGAVANTIPDITSNTAESKSSAAENKLIIIGGNAGNSTDRFTIAGYIKDAKTGEPVMGASVSDQDSKAGTTTDQYGYFLLTLPKGHHTMVLQSIGMRDTKRQVLVQGDGTINIDMQPQVMALKRVIVSSEKASNIKSLQMGMQKIDIKTIKQVPVVFGEADVLKVVLTMPGVKSVGEASTGLNVRGGAADQNLILFNDATIYNPSHFFGLFSAFNPEVVKDVELYKASIPARYGGRLSSVLAINSREGNKKDLSGTAGIGLLTSRFNLEGPLKKDKSSFIIGARATYADWLLNLLPDQYKESKAGFYDINLNINHEINKKNTIYLTGYLSKDRFNLNSDTVYAYSNQNVSFKWKHLFNDKFYTLITTGFDRYDYSIFSDRNPVNAYTLGFNINQGYFRTHFNYYKSAKQTIEFGFNTNYYKLHPGTYKPLGKSSLVNLDAMQPEQALESALYISDKYNFNTAFSIEGGLRYSLFNYLGPSTVNHYVDGQPKTEDNMTGKTVYSSAKFIKTYGGPEVRLSGRYAFSPAFSLKAGYNTQRQYIHVLSNTAAMAPTDIWKLSDPNIKPQYGDQISLGLYKNLKSNTIETSVEVYYKRIKDYLDYKSGAVLVLNHHIETDVINTKGKAYGVELLVKKLTGKMNGWISYTYSRTLLKMDDPAAGEVINGGRYYPANYDKPHDVTFIGNYRFTHRFSVSLNATYSTGRPITLPVGRFYYEGAYRTLYADRNAYRIPDYFRTDFSMNIEGNHKVHQRFHNSWTIGVYNVTGRKNPYSVYFVSENGVVNGYKLSIFGSAIPFINYNVRF</sequence>
<evidence type="ECO:0000256" key="8">
    <source>
        <dbReference type="SAM" id="SignalP"/>
    </source>
</evidence>
<dbReference type="EMBL" id="SZQL01000013">
    <property type="protein sequence ID" value="TKK66908.1"/>
    <property type="molecule type" value="Genomic_DNA"/>
</dbReference>
<feature type="signal peptide" evidence="8">
    <location>
        <begin position="1"/>
        <end position="24"/>
    </location>
</feature>
<dbReference type="InterPro" id="IPR008969">
    <property type="entry name" value="CarboxyPept-like_regulatory"/>
</dbReference>
<dbReference type="RefSeq" id="WP_137262725.1">
    <property type="nucleotide sequence ID" value="NZ_SZQL01000013.1"/>
</dbReference>
<comment type="similarity">
    <text evidence="7">Belongs to the TonB-dependent receptor family.</text>
</comment>
<dbReference type="OrthoDB" id="9803050at2"/>
<dbReference type="SUPFAM" id="SSF49464">
    <property type="entry name" value="Carboxypeptidase regulatory domain-like"/>
    <property type="match status" value="1"/>
</dbReference>
<evidence type="ECO:0000256" key="4">
    <source>
        <dbReference type="ARBA" id="ARBA00022692"/>
    </source>
</evidence>
<keyword evidence="2 7" id="KW-0813">Transport</keyword>
<feature type="chain" id="PRO_5020503132" evidence="8">
    <location>
        <begin position="25"/>
        <end position="920"/>
    </location>
</feature>
<comment type="subcellular location">
    <subcellularLocation>
        <location evidence="1 7">Cell outer membrane</location>
        <topology evidence="1 7">Multi-pass membrane protein</topology>
    </subcellularLocation>
</comment>
<dbReference type="GO" id="GO:0009279">
    <property type="term" value="C:cell outer membrane"/>
    <property type="evidence" value="ECO:0007669"/>
    <property type="project" value="UniProtKB-SubCell"/>
</dbReference>
<dbReference type="Proteomes" id="UP000305848">
    <property type="component" value="Unassembled WGS sequence"/>
</dbReference>
<evidence type="ECO:0000313" key="11">
    <source>
        <dbReference type="Proteomes" id="UP000305848"/>
    </source>
</evidence>
<evidence type="ECO:0000256" key="6">
    <source>
        <dbReference type="ARBA" id="ARBA00023237"/>
    </source>
</evidence>
<dbReference type="InterPro" id="IPR039426">
    <property type="entry name" value="TonB-dep_rcpt-like"/>
</dbReference>
<dbReference type="InterPro" id="IPR012910">
    <property type="entry name" value="Plug_dom"/>
</dbReference>
<evidence type="ECO:0000256" key="2">
    <source>
        <dbReference type="ARBA" id="ARBA00022448"/>
    </source>
</evidence>
<dbReference type="Gene3D" id="2.170.130.10">
    <property type="entry name" value="TonB-dependent receptor, plug domain"/>
    <property type="match status" value="1"/>
</dbReference>
<dbReference type="PROSITE" id="PS52016">
    <property type="entry name" value="TONB_DEPENDENT_REC_3"/>
    <property type="match status" value="1"/>
</dbReference>
<evidence type="ECO:0000256" key="3">
    <source>
        <dbReference type="ARBA" id="ARBA00022452"/>
    </source>
</evidence>
<dbReference type="InterPro" id="IPR037066">
    <property type="entry name" value="Plug_dom_sf"/>
</dbReference>
<keyword evidence="3 7" id="KW-1134">Transmembrane beta strand</keyword>
<accession>A0A4U3KWJ6</accession>
<protein>
    <submittedName>
        <fullName evidence="10">TonB-dependent receptor</fullName>
    </submittedName>
</protein>
<name>A0A4U3KWJ6_9BACT</name>
<reference evidence="10 11" key="1">
    <citation type="submission" date="2019-05" db="EMBL/GenBank/DDBJ databases">
        <title>Panacibacter sp. strain 17mud1-8 Genome sequencing and assembly.</title>
        <authorList>
            <person name="Chhetri G."/>
        </authorList>
    </citation>
    <scope>NUCLEOTIDE SEQUENCE [LARGE SCALE GENOMIC DNA]</scope>
    <source>
        <strain evidence="10 11">17mud1-8</strain>
    </source>
</reference>
<dbReference type="Gene3D" id="2.40.170.20">
    <property type="entry name" value="TonB-dependent receptor, beta-barrel domain"/>
    <property type="match status" value="1"/>
</dbReference>
<dbReference type="Pfam" id="PF07715">
    <property type="entry name" value="Plug"/>
    <property type="match status" value="1"/>
</dbReference>
<comment type="caution">
    <text evidence="10">The sequence shown here is derived from an EMBL/GenBank/DDBJ whole genome shotgun (WGS) entry which is preliminary data.</text>
</comment>
<feature type="domain" description="TonB-dependent receptor plug" evidence="9">
    <location>
        <begin position="277"/>
        <end position="355"/>
    </location>
</feature>
<dbReference type="Pfam" id="PF13715">
    <property type="entry name" value="CarbopepD_reg_2"/>
    <property type="match status" value="1"/>
</dbReference>
<dbReference type="SUPFAM" id="SSF56935">
    <property type="entry name" value="Porins"/>
    <property type="match status" value="1"/>
</dbReference>
<dbReference type="AlphaFoldDB" id="A0A4U3KWJ6"/>
<organism evidence="10 11">
    <name type="scientific">Ilyomonas limi</name>
    <dbReference type="NCBI Taxonomy" id="2575867"/>
    <lineage>
        <taxon>Bacteria</taxon>
        <taxon>Pseudomonadati</taxon>
        <taxon>Bacteroidota</taxon>
        <taxon>Chitinophagia</taxon>
        <taxon>Chitinophagales</taxon>
        <taxon>Chitinophagaceae</taxon>
        <taxon>Ilyomonas</taxon>
    </lineage>
</organism>
<proteinExistence type="inferred from homology"/>
<evidence type="ECO:0000256" key="5">
    <source>
        <dbReference type="ARBA" id="ARBA00023136"/>
    </source>
</evidence>
<evidence type="ECO:0000313" key="10">
    <source>
        <dbReference type="EMBL" id="TKK66908.1"/>
    </source>
</evidence>
<dbReference type="InterPro" id="IPR036942">
    <property type="entry name" value="Beta-barrel_TonB_sf"/>
</dbReference>
<evidence type="ECO:0000256" key="7">
    <source>
        <dbReference type="PROSITE-ProRule" id="PRU01360"/>
    </source>
</evidence>
<keyword evidence="11" id="KW-1185">Reference proteome</keyword>
<keyword evidence="10" id="KW-0675">Receptor</keyword>
<keyword evidence="4 7" id="KW-0812">Transmembrane</keyword>
<gene>
    <name evidence="10" type="ORF">FC093_15515</name>
</gene>
<keyword evidence="6 7" id="KW-0998">Cell outer membrane</keyword>
<evidence type="ECO:0000259" key="9">
    <source>
        <dbReference type="Pfam" id="PF07715"/>
    </source>
</evidence>
<keyword evidence="8" id="KW-0732">Signal</keyword>
<evidence type="ECO:0000256" key="1">
    <source>
        <dbReference type="ARBA" id="ARBA00004571"/>
    </source>
</evidence>
<keyword evidence="5 7" id="KW-0472">Membrane</keyword>
<dbReference type="Gene3D" id="2.60.40.1120">
    <property type="entry name" value="Carboxypeptidase-like, regulatory domain"/>
    <property type="match status" value="1"/>
</dbReference>